<dbReference type="InterPro" id="IPR003607">
    <property type="entry name" value="HD/PDEase_dom"/>
</dbReference>
<evidence type="ECO:0000259" key="7">
    <source>
        <dbReference type="PROSITE" id="PS51831"/>
    </source>
</evidence>
<dbReference type="InterPro" id="IPR006674">
    <property type="entry name" value="HD_domain"/>
</dbReference>
<dbReference type="SMART" id="SM00471">
    <property type="entry name" value="HDc"/>
    <property type="match status" value="1"/>
</dbReference>
<proteinExistence type="predicted"/>
<dbReference type="EC" id="3.6.1.41" evidence="1"/>
<dbReference type="SUPFAM" id="SSF109604">
    <property type="entry name" value="HD-domain/PDEase-like"/>
    <property type="match status" value="1"/>
</dbReference>
<keyword evidence="4 8" id="KW-0378">Hydrolase</keyword>
<dbReference type="EMBL" id="FQXR01000003">
    <property type="protein sequence ID" value="SHH66956.1"/>
    <property type="molecule type" value="Genomic_DNA"/>
</dbReference>
<protein>
    <recommendedName>
        <fullName evidence="1">bis(5'-nucleosyl)-tetraphosphatase (symmetrical)</fullName>
        <ecNumber evidence="1">3.6.1.41</ecNumber>
    </recommendedName>
</protein>
<dbReference type="Proteomes" id="UP000184389">
    <property type="component" value="Unassembled WGS sequence"/>
</dbReference>
<evidence type="ECO:0000256" key="4">
    <source>
        <dbReference type="ARBA" id="ARBA00022801"/>
    </source>
</evidence>
<dbReference type="InterPro" id="IPR005249">
    <property type="entry name" value="YqeK"/>
</dbReference>
<evidence type="ECO:0000256" key="6">
    <source>
        <dbReference type="ARBA" id="ARBA00049417"/>
    </source>
</evidence>
<evidence type="ECO:0000256" key="3">
    <source>
        <dbReference type="ARBA" id="ARBA00022741"/>
    </source>
</evidence>
<dbReference type="CDD" id="cd00077">
    <property type="entry name" value="HDc"/>
    <property type="match status" value="1"/>
</dbReference>
<evidence type="ECO:0000256" key="1">
    <source>
        <dbReference type="ARBA" id="ARBA00012506"/>
    </source>
</evidence>
<dbReference type="PANTHER" id="PTHR35795">
    <property type="entry name" value="SLR1885 PROTEIN"/>
    <property type="match status" value="1"/>
</dbReference>
<keyword evidence="2" id="KW-0479">Metal-binding</keyword>
<dbReference type="STRING" id="1123281.SAMN02745180_00783"/>
<feature type="domain" description="HD" evidence="7">
    <location>
        <begin position="18"/>
        <end position="133"/>
    </location>
</feature>
<dbReference type="PANTHER" id="PTHR35795:SF1">
    <property type="entry name" value="BIS(5'-NUCLEOSYL)-TETRAPHOSPHATASE, SYMMETRICAL"/>
    <property type="match status" value="1"/>
</dbReference>
<dbReference type="AlphaFoldDB" id="A0A1M5UVH5"/>
<dbReference type="NCBIfam" id="TIGR00277">
    <property type="entry name" value="HDIG"/>
    <property type="match status" value="1"/>
</dbReference>
<organism evidence="8 9">
    <name type="scientific">Sporanaerobacter acetigenes DSM 13106</name>
    <dbReference type="NCBI Taxonomy" id="1123281"/>
    <lineage>
        <taxon>Bacteria</taxon>
        <taxon>Bacillati</taxon>
        <taxon>Bacillota</taxon>
        <taxon>Tissierellia</taxon>
        <taxon>Tissierellales</taxon>
        <taxon>Sporanaerobacteraceae</taxon>
        <taxon>Sporanaerobacter</taxon>
    </lineage>
</organism>
<keyword evidence="5" id="KW-0408">Iron</keyword>
<gene>
    <name evidence="8" type="ORF">SAMN02745180_00783</name>
</gene>
<dbReference type="GO" id="GO:0046872">
    <property type="term" value="F:metal ion binding"/>
    <property type="evidence" value="ECO:0007669"/>
    <property type="project" value="UniProtKB-KW"/>
</dbReference>
<dbReference type="InterPro" id="IPR051094">
    <property type="entry name" value="Diverse_Catalytic_Enzymes"/>
</dbReference>
<dbReference type="PROSITE" id="PS51831">
    <property type="entry name" value="HD"/>
    <property type="match status" value="1"/>
</dbReference>
<dbReference type="Gene3D" id="1.10.3210.10">
    <property type="entry name" value="Hypothetical protein af1432"/>
    <property type="match status" value="1"/>
</dbReference>
<keyword evidence="9" id="KW-1185">Reference proteome</keyword>
<dbReference type="NCBIfam" id="TIGR00488">
    <property type="entry name" value="bis(5'-nucleosyl)-tetraphosphatase (symmetrical) YqeK"/>
    <property type="match status" value="1"/>
</dbReference>
<evidence type="ECO:0000313" key="9">
    <source>
        <dbReference type="Proteomes" id="UP000184389"/>
    </source>
</evidence>
<comment type="catalytic activity">
    <reaction evidence="6">
        <text>P(1),P(4)-bis(5'-adenosyl) tetraphosphate + H2O = 2 ADP + 2 H(+)</text>
        <dbReference type="Rhea" id="RHEA:24252"/>
        <dbReference type="ChEBI" id="CHEBI:15377"/>
        <dbReference type="ChEBI" id="CHEBI:15378"/>
        <dbReference type="ChEBI" id="CHEBI:58141"/>
        <dbReference type="ChEBI" id="CHEBI:456216"/>
        <dbReference type="EC" id="3.6.1.41"/>
    </reaction>
</comment>
<dbReference type="GO" id="GO:0000166">
    <property type="term" value="F:nucleotide binding"/>
    <property type="evidence" value="ECO:0007669"/>
    <property type="project" value="UniProtKB-KW"/>
</dbReference>
<dbReference type="InterPro" id="IPR006675">
    <property type="entry name" value="HDIG_dom"/>
</dbReference>
<keyword evidence="3" id="KW-0547">Nucleotide-binding</keyword>
<dbReference type="OrthoDB" id="5295945at2"/>
<evidence type="ECO:0000256" key="5">
    <source>
        <dbReference type="ARBA" id="ARBA00023004"/>
    </source>
</evidence>
<dbReference type="GO" id="GO:0008803">
    <property type="term" value="F:bis(5'-nucleosyl)-tetraphosphatase (symmetrical) activity"/>
    <property type="evidence" value="ECO:0007669"/>
    <property type="project" value="UniProtKB-EC"/>
</dbReference>
<evidence type="ECO:0000313" key="8">
    <source>
        <dbReference type="EMBL" id="SHH66956.1"/>
    </source>
</evidence>
<dbReference type="Pfam" id="PF01966">
    <property type="entry name" value="HD"/>
    <property type="match status" value="1"/>
</dbReference>
<reference evidence="8 9" key="1">
    <citation type="submission" date="2016-11" db="EMBL/GenBank/DDBJ databases">
        <authorList>
            <person name="Jaros S."/>
            <person name="Januszkiewicz K."/>
            <person name="Wedrychowicz H."/>
        </authorList>
    </citation>
    <scope>NUCLEOTIDE SEQUENCE [LARGE SCALE GENOMIC DNA]</scope>
    <source>
        <strain evidence="8 9">DSM 13106</strain>
    </source>
</reference>
<name>A0A1M5UVH5_9FIRM</name>
<evidence type="ECO:0000256" key="2">
    <source>
        <dbReference type="ARBA" id="ARBA00022723"/>
    </source>
</evidence>
<dbReference type="RefSeq" id="WP_072743352.1">
    <property type="nucleotide sequence ID" value="NZ_FQXR01000003.1"/>
</dbReference>
<sequence>MVEDWAYEKLKEDIGEKRYIHSLGVMNTSMELAKIYKVDEEKAKIAGLFHDCAKFREKRNLLKMAAEFDIILDNVMENNVELIHGPLGAEVAKHIYNIYDEEILSAIRYHTTGKENMSILDKIVFIADYIEPNRKFEGVEEVRWLAYRDLDKSLIKAMDNTIVFVVKSGGLIHLDTIKARNYLKIREDLE</sequence>
<accession>A0A1M5UVH5</accession>